<feature type="transmembrane region" description="Helical" evidence="8">
    <location>
        <begin position="344"/>
        <end position="363"/>
    </location>
</feature>
<dbReference type="PIRSF" id="PIRSF002869">
    <property type="entry name" value="MviN"/>
    <property type="match status" value="1"/>
</dbReference>
<dbReference type="InterPro" id="IPR051050">
    <property type="entry name" value="Lipid_II_flippase_MurJ/MviN"/>
</dbReference>
<comment type="subcellular location">
    <subcellularLocation>
        <location evidence="1 8">Cell membrane</location>
        <topology evidence="1 8">Multi-pass membrane protein</topology>
    </subcellularLocation>
</comment>
<reference evidence="10 11" key="1">
    <citation type="submission" date="2018-06" db="EMBL/GenBank/DDBJ databases">
        <title>The draft genome sequences of strains SCU63 and S1.</title>
        <authorList>
            <person name="Gan L."/>
        </authorList>
    </citation>
    <scope>NUCLEOTIDE SEQUENCE [LARGE SCALE GENOMIC DNA]</scope>
    <source>
        <strain evidence="10 11">SCU63</strain>
    </source>
</reference>
<evidence type="ECO:0000256" key="8">
    <source>
        <dbReference type="HAMAP-Rule" id="MF_02078"/>
    </source>
</evidence>
<keyword evidence="11" id="KW-1185">Reference proteome</keyword>
<dbReference type="EMBL" id="QLZR01000002">
    <property type="protein sequence ID" value="RAZ79591.1"/>
    <property type="molecule type" value="Genomic_DNA"/>
</dbReference>
<keyword evidence="3 8" id="KW-0812">Transmembrane</keyword>
<keyword evidence="7 8" id="KW-0472">Membrane</keyword>
<feature type="transmembrane region" description="Helical" evidence="8">
    <location>
        <begin position="375"/>
        <end position="393"/>
    </location>
</feature>
<evidence type="ECO:0000256" key="4">
    <source>
        <dbReference type="ARBA" id="ARBA00022960"/>
    </source>
</evidence>
<feature type="transmembrane region" description="Helical" evidence="8">
    <location>
        <begin position="466"/>
        <end position="485"/>
    </location>
</feature>
<accession>A0A365L2B1</accession>
<dbReference type="AlphaFoldDB" id="A0A365L2B1"/>
<dbReference type="GO" id="GO:0008360">
    <property type="term" value="P:regulation of cell shape"/>
    <property type="evidence" value="ECO:0007669"/>
    <property type="project" value="UniProtKB-UniRule"/>
</dbReference>
<dbReference type="UniPathway" id="UPA00219"/>
<sequence>MKKTIIALMAVTIIVKITSLIKEIVFSYYYGASNITDAYIISLTIPAVIFALIGAGIATGYIPLYSKIDNEQGKDAAIEFTNNVLNFILLLCTVIVVVVFLFTEPLIFLFASGFRGETLELAILFTRISIVSVYFTGMLYIMDANLQVNDAYKVPQLAVIPMILITTASIALSATYGVYILVYGSVLAVIVQALIVIVYAYKKGYYYKFRVNFKDFYLKRMIVLSIPVIIGSSIYQLNIIIDRTLASQIAVGGISALNYAFKIETFITGLFVVSIVTVMYPSISRMAVVRNFKGMKEALSKSITAISLFVVPATVGVMIFSQPIIKLVFGRGEFGAEAVAMTSISLLFYAVGMIGIGIHSTLVKAFYSLEDTKTPMIISSISVVINIVFNIILSRFLGVGGLALATSIAALTGASLMFYCLRRKIGPLGARQMLVSFAKISFASVIMGISAKLIFEALTLAIHQNIALLLSIAAAAGIYFMVILFTKIDEVSIIAEEIKKKFRKADTAVEQGKI</sequence>
<feature type="transmembrane region" description="Helical" evidence="8">
    <location>
        <begin position="399"/>
        <end position="421"/>
    </location>
</feature>
<dbReference type="Proteomes" id="UP000251002">
    <property type="component" value="Unassembled WGS sequence"/>
</dbReference>
<keyword evidence="4 8" id="KW-0133">Cell shape</keyword>
<feature type="transmembrane region" description="Helical" evidence="8">
    <location>
        <begin position="180"/>
        <end position="201"/>
    </location>
</feature>
<feature type="transmembrane region" description="Helical" evidence="8">
    <location>
        <begin position="38"/>
        <end position="64"/>
    </location>
</feature>
<keyword evidence="5 8" id="KW-0573">Peptidoglycan synthesis</keyword>
<evidence type="ECO:0000256" key="3">
    <source>
        <dbReference type="ARBA" id="ARBA00022692"/>
    </source>
</evidence>
<protein>
    <recommendedName>
        <fullName evidence="8">Probable lipid II flippase MurJ</fullName>
    </recommendedName>
</protein>
<dbReference type="PANTHER" id="PTHR47019">
    <property type="entry name" value="LIPID II FLIPPASE MURJ"/>
    <property type="match status" value="1"/>
</dbReference>
<feature type="transmembrane region" description="Helical" evidence="8">
    <location>
        <begin position="154"/>
        <end position="174"/>
    </location>
</feature>
<evidence type="ECO:0000256" key="5">
    <source>
        <dbReference type="ARBA" id="ARBA00022984"/>
    </source>
</evidence>
<dbReference type="GO" id="GO:0005886">
    <property type="term" value="C:plasma membrane"/>
    <property type="evidence" value="ECO:0007669"/>
    <property type="project" value="UniProtKB-SubCell"/>
</dbReference>
<feature type="transmembrane region" description="Helical" evidence="8">
    <location>
        <begin position="433"/>
        <end position="454"/>
    </location>
</feature>
<dbReference type="PANTHER" id="PTHR47019:SF1">
    <property type="entry name" value="LIPID II FLIPPASE MURJ"/>
    <property type="match status" value="1"/>
</dbReference>
<evidence type="ECO:0000313" key="10">
    <source>
        <dbReference type="EMBL" id="RAZ79591.1"/>
    </source>
</evidence>
<proteinExistence type="inferred from homology"/>
<name>A0A365L2B1_9BACL</name>
<feature type="transmembrane region" description="Helical" evidence="8">
    <location>
        <begin position="303"/>
        <end position="324"/>
    </location>
</feature>
<organism evidence="10 11">
    <name type="scientific">Planococcus halotolerans</name>
    <dbReference type="NCBI Taxonomy" id="2233542"/>
    <lineage>
        <taxon>Bacteria</taxon>
        <taxon>Bacillati</taxon>
        <taxon>Bacillota</taxon>
        <taxon>Bacilli</taxon>
        <taxon>Bacillales</taxon>
        <taxon>Caryophanaceae</taxon>
        <taxon>Planococcus</taxon>
    </lineage>
</organism>
<feature type="transmembrane region" description="Helical" evidence="8">
    <location>
        <begin position="222"/>
        <end position="241"/>
    </location>
</feature>
<dbReference type="GO" id="GO:0015648">
    <property type="term" value="F:lipid-linked peptidoglycan transporter activity"/>
    <property type="evidence" value="ECO:0007669"/>
    <property type="project" value="UniProtKB-UniRule"/>
</dbReference>
<evidence type="ECO:0000313" key="11">
    <source>
        <dbReference type="Proteomes" id="UP000251002"/>
    </source>
</evidence>
<comment type="function">
    <text evidence="8 9">Involved in peptidoglycan biosynthesis. Transports lipid-linked peptidoglycan precursors from the inner to the outer leaflet of the cytoplasmic membrane.</text>
</comment>
<feature type="transmembrane region" description="Helical" evidence="8">
    <location>
        <begin position="84"/>
        <end position="102"/>
    </location>
</feature>
<evidence type="ECO:0000256" key="2">
    <source>
        <dbReference type="ARBA" id="ARBA00022475"/>
    </source>
</evidence>
<comment type="pathway">
    <text evidence="8">Cell wall biogenesis; peptidoglycan biosynthesis.</text>
</comment>
<dbReference type="GO" id="GO:0071555">
    <property type="term" value="P:cell wall organization"/>
    <property type="evidence" value="ECO:0007669"/>
    <property type="project" value="UniProtKB-UniRule"/>
</dbReference>
<dbReference type="CDD" id="cd13123">
    <property type="entry name" value="MATE_MurJ_like"/>
    <property type="match status" value="1"/>
</dbReference>
<evidence type="ECO:0000256" key="1">
    <source>
        <dbReference type="ARBA" id="ARBA00004651"/>
    </source>
</evidence>
<dbReference type="HAMAP" id="MF_02078">
    <property type="entry name" value="MurJ_MviN"/>
    <property type="match status" value="1"/>
</dbReference>
<gene>
    <name evidence="10" type="primary">mviN</name>
    <name evidence="8" type="synonym">murJ</name>
    <name evidence="10" type="ORF">DP120_08280</name>
</gene>
<keyword evidence="2 8" id="KW-1003">Cell membrane</keyword>
<keyword evidence="6 8" id="KW-1133">Transmembrane helix</keyword>
<dbReference type="GO" id="GO:0034204">
    <property type="term" value="P:lipid translocation"/>
    <property type="evidence" value="ECO:0007669"/>
    <property type="project" value="TreeGrafter"/>
</dbReference>
<dbReference type="PRINTS" id="PR01806">
    <property type="entry name" value="VIRFACTRMVIN"/>
</dbReference>
<evidence type="ECO:0000256" key="7">
    <source>
        <dbReference type="ARBA" id="ARBA00023136"/>
    </source>
</evidence>
<dbReference type="NCBIfam" id="TIGR01695">
    <property type="entry name" value="murJ_mviN"/>
    <property type="match status" value="1"/>
</dbReference>
<keyword evidence="8 9" id="KW-0961">Cell wall biogenesis/degradation</keyword>
<dbReference type="InterPro" id="IPR004268">
    <property type="entry name" value="MurJ"/>
</dbReference>
<feature type="transmembrane region" description="Helical" evidence="8">
    <location>
        <begin position="122"/>
        <end position="142"/>
    </location>
</feature>
<dbReference type="RefSeq" id="WP_112223158.1">
    <property type="nucleotide sequence ID" value="NZ_CP047673.1"/>
</dbReference>
<dbReference type="Pfam" id="PF03023">
    <property type="entry name" value="MurJ"/>
    <property type="match status" value="1"/>
</dbReference>
<comment type="similarity">
    <text evidence="8 9">Belongs to the MurJ/MviN family.</text>
</comment>
<feature type="transmembrane region" description="Helical" evidence="8">
    <location>
        <begin position="261"/>
        <end position="283"/>
    </location>
</feature>
<comment type="caution">
    <text evidence="10">The sequence shown here is derived from an EMBL/GenBank/DDBJ whole genome shotgun (WGS) entry which is preliminary data.</text>
</comment>
<keyword evidence="8 9" id="KW-0813">Transport</keyword>
<evidence type="ECO:0000256" key="9">
    <source>
        <dbReference type="PIRNR" id="PIRNR002869"/>
    </source>
</evidence>
<dbReference type="GO" id="GO:0009252">
    <property type="term" value="P:peptidoglycan biosynthetic process"/>
    <property type="evidence" value="ECO:0007669"/>
    <property type="project" value="UniProtKB-UniRule"/>
</dbReference>
<evidence type="ECO:0000256" key="6">
    <source>
        <dbReference type="ARBA" id="ARBA00022989"/>
    </source>
</evidence>